<dbReference type="AlphaFoldDB" id="A0A2A9HES5"/>
<protein>
    <recommendedName>
        <fullName evidence="1">AB hydrolase-1 domain-containing protein</fullName>
    </recommendedName>
</protein>
<dbReference type="Gene3D" id="3.40.50.1820">
    <property type="entry name" value="alpha/beta hydrolase"/>
    <property type="match status" value="1"/>
</dbReference>
<dbReference type="SUPFAM" id="SSF53474">
    <property type="entry name" value="alpha/beta-Hydrolases"/>
    <property type="match status" value="1"/>
</dbReference>
<evidence type="ECO:0000313" key="2">
    <source>
        <dbReference type="EMBL" id="PFG73641.1"/>
    </source>
</evidence>
<feature type="domain" description="AB hydrolase-1" evidence="1">
    <location>
        <begin position="160"/>
        <end position="367"/>
    </location>
</feature>
<dbReference type="RefSeq" id="WP_098503087.1">
    <property type="nucleotide sequence ID" value="NZ_PDJQ01000001.1"/>
</dbReference>
<keyword evidence="3" id="KW-1185">Reference proteome</keyword>
<dbReference type="InterPro" id="IPR000073">
    <property type="entry name" value="AB_hydrolase_1"/>
</dbReference>
<dbReference type="InterPro" id="IPR050228">
    <property type="entry name" value="Carboxylesterase_BioH"/>
</dbReference>
<reference evidence="2 3" key="1">
    <citation type="submission" date="2017-09" db="EMBL/GenBank/DDBJ databases">
        <title>Sequencing the genomes of two abundant thermophiles in Great Basin hot springs: Thermocrinis jamiesonii and novel Chloroflexi Thermoflexus hugenholtzii.</title>
        <authorList>
            <person name="Hedlund B."/>
        </authorList>
    </citation>
    <scope>NUCLEOTIDE SEQUENCE [LARGE SCALE GENOMIC DNA]</scope>
    <source>
        <strain evidence="2 3">G233</strain>
    </source>
</reference>
<dbReference type="EMBL" id="PDJQ01000001">
    <property type="protein sequence ID" value="PFG73641.1"/>
    <property type="molecule type" value="Genomic_DNA"/>
</dbReference>
<name>A0A2A9HES5_TEPT2</name>
<organism evidence="2 3">
    <name type="scientific">Tepidiforma thermophila (strain KCTC 52669 / CGMCC 1.13589 / G233)</name>
    <dbReference type="NCBI Taxonomy" id="2761530"/>
    <lineage>
        <taxon>Bacteria</taxon>
        <taxon>Bacillati</taxon>
        <taxon>Chloroflexota</taxon>
        <taxon>Tepidiformia</taxon>
        <taxon>Tepidiformales</taxon>
        <taxon>Tepidiformaceae</taxon>
        <taxon>Tepidiforma</taxon>
    </lineage>
</organism>
<dbReference type="Pfam" id="PF12697">
    <property type="entry name" value="Abhydrolase_6"/>
    <property type="match status" value="1"/>
</dbReference>
<accession>A0A2A9HES5</accession>
<sequence length="376" mass="41082">MRIPTLAAAGAAAGAAAFLAPGILLSRMLHRAGFDPASDRLPAPFSVRITAIAPGRITLRRGPAGAPGAHLEPGRYLLEAARGRAFLGPVLESNGVVAIREFTPLDGDLRVGDFARLDPFAFPGDPREAHGIDFDEVEIPAPLGRFPAWYIPGRRETWAVMVHGKGANRRETLRLLPLLVEAGYPSLAITYRNDEGCPPAPHGRYTYGRDEYEELEAAVRFALELGARRILLVGYSMGGAICLSFMERSNLASRAAGFILDAPMLDLRSTVAHGARQRRVPLWYLAVSNRIAARRYRFNWDDFDYRRTAMDLQVPVLLFHGDADPVVPVETSDALAAARPDIVRYVRVPGAGHVRAWNVDPEGYADAVRAFLAALE</sequence>
<proteinExistence type="predicted"/>
<dbReference type="Proteomes" id="UP000223071">
    <property type="component" value="Unassembled WGS sequence"/>
</dbReference>
<dbReference type="InterPro" id="IPR029058">
    <property type="entry name" value="AB_hydrolase_fold"/>
</dbReference>
<dbReference type="PANTHER" id="PTHR43194:SF2">
    <property type="entry name" value="PEROXISOMAL MEMBRANE PROTEIN LPX1"/>
    <property type="match status" value="1"/>
</dbReference>
<evidence type="ECO:0000313" key="3">
    <source>
        <dbReference type="Proteomes" id="UP000223071"/>
    </source>
</evidence>
<dbReference type="PANTHER" id="PTHR43194">
    <property type="entry name" value="HYDROLASE ALPHA/BETA FOLD FAMILY"/>
    <property type="match status" value="1"/>
</dbReference>
<gene>
    <name evidence="2" type="ORF">A9A59_0843</name>
</gene>
<evidence type="ECO:0000259" key="1">
    <source>
        <dbReference type="Pfam" id="PF12697"/>
    </source>
</evidence>
<comment type="caution">
    <text evidence="2">The sequence shown here is derived from an EMBL/GenBank/DDBJ whole genome shotgun (WGS) entry which is preliminary data.</text>
</comment>